<dbReference type="PRINTS" id="PR00133">
    <property type="entry name" value="GLHYDRLASE3"/>
</dbReference>
<proteinExistence type="inferred from homology"/>
<feature type="domain" description="Glycoside hydrolase family 3 N-terminal" evidence="4">
    <location>
        <begin position="22"/>
        <end position="294"/>
    </location>
</feature>
<sequence length="503" mass="53997">MRGLALLLGLGVAVAQAGAFMVVSFRGEEVPVDLLKRVRPAGVILYPGNLRKDPEGLVRRLRALDPNLLLLVDQEGGPFTSYREGVVRFPSAMALSASGDEGLVERVGWALGCQVRRLGADVNLAPVLDVNVNPDNPIIGIRSFGADPKRVARMGLAFARGVLRSGATPVGKHFPGHGDTGVDSHLDLPRVDKPLKALEEVELYPFRRFVEAGMPALMTAHILFPALDPQNPATLSPRILGGLLRQKMGFRGAVLTDDMAMGAIRRHFGAGEAAVRAVAAGADLVLLEPGEEAILEVHRRLGQALGREIPLERVQEARSRARALRARPGECPFGPKEEEALALEAARKGVVHLFGPLPIPGEGTLVLGLRLGDRYGAEPTLADLAPRYLLGSRGLNLEEDPSREEVARAVEAARGAERVVVSTHRWLGGLKEGQKALWAELFRLGKPLYFVALGNPDDLRFLPGRPTGYLATHGARAVQVRAALEALAGAYTPQGEWVYGGEP</sequence>
<dbReference type="STRING" id="276.THFILI_02085"/>
<dbReference type="GO" id="GO:0009254">
    <property type="term" value="P:peptidoglycan turnover"/>
    <property type="evidence" value="ECO:0007669"/>
    <property type="project" value="TreeGrafter"/>
</dbReference>
<dbReference type="GO" id="GO:0004553">
    <property type="term" value="F:hydrolase activity, hydrolyzing O-glycosyl compounds"/>
    <property type="evidence" value="ECO:0007669"/>
    <property type="project" value="InterPro"/>
</dbReference>
<keyword evidence="2 5" id="KW-0378">Hydrolase</keyword>
<dbReference type="PANTHER" id="PTHR30480">
    <property type="entry name" value="BETA-HEXOSAMINIDASE-RELATED"/>
    <property type="match status" value="1"/>
</dbReference>
<accession>A0A0D6XBP2</accession>
<protein>
    <submittedName>
        <fullName evidence="5">Glycoside hydrolase</fullName>
    </submittedName>
</protein>
<dbReference type="InterPro" id="IPR036962">
    <property type="entry name" value="Glyco_hydro_3_N_sf"/>
</dbReference>
<evidence type="ECO:0000313" key="5">
    <source>
        <dbReference type="EMBL" id="KIX84751.1"/>
    </source>
</evidence>
<dbReference type="AlphaFoldDB" id="A0A0D6XBP2"/>
<dbReference type="InterPro" id="IPR017853">
    <property type="entry name" value="GH"/>
</dbReference>
<dbReference type="Pfam" id="PF00933">
    <property type="entry name" value="Glyco_hydro_3"/>
    <property type="match status" value="1"/>
</dbReference>
<organism evidence="5 6">
    <name type="scientific">Thermus filiformis</name>
    <dbReference type="NCBI Taxonomy" id="276"/>
    <lineage>
        <taxon>Bacteria</taxon>
        <taxon>Thermotogati</taxon>
        <taxon>Deinococcota</taxon>
        <taxon>Deinococci</taxon>
        <taxon>Thermales</taxon>
        <taxon>Thermaceae</taxon>
        <taxon>Thermus</taxon>
    </lineage>
</organism>
<name>A0A0D6XBP2_THEFI</name>
<dbReference type="Proteomes" id="UP000030364">
    <property type="component" value="Unassembled WGS sequence"/>
</dbReference>
<dbReference type="OrthoDB" id="9805821at2"/>
<evidence type="ECO:0000256" key="3">
    <source>
        <dbReference type="ARBA" id="ARBA00023295"/>
    </source>
</evidence>
<evidence type="ECO:0000256" key="1">
    <source>
        <dbReference type="ARBA" id="ARBA00005336"/>
    </source>
</evidence>
<dbReference type="InterPro" id="IPR001764">
    <property type="entry name" value="Glyco_hydro_3_N"/>
</dbReference>
<dbReference type="InterPro" id="IPR050226">
    <property type="entry name" value="NagZ_Beta-hexosaminidase"/>
</dbReference>
<keyword evidence="6" id="KW-1185">Reference proteome</keyword>
<keyword evidence="3" id="KW-0326">Glycosidase</keyword>
<evidence type="ECO:0000259" key="4">
    <source>
        <dbReference type="Pfam" id="PF00933"/>
    </source>
</evidence>
<dbReference type="SUPFAM" id="SSF51445">
    <property type="entry name" value="(Trans)glycosidases"/>
    <property type="match status" value="1"/>
</dbReference>
<dbReference type="InterPro" id="IPR036881">
    <property type="entry name" value="Glyco_hydro_3_C_sf"/>
</dbReference>
<dbReference type="EMBL" id="JPSL02000036">
    <property type="protein sequence ID" value="KIX84751.1"/>
    <property type="molecule type" value="Genomic_DNA"/>
</dbReference>
<evidence type="ECO:0000256" key="2">
    <source>
        <dbReference type="ARBA" id="ARBA00022801"/>
    </source>
</evidence>
<dbReference type="PANTHER" id="PTHR30480:SF16">
    <property type="entry name" value="GLYCOSIDE HYDROLASE FAMILY 3 DOMAIN PROTEIN"/>
    <property type="match status" value="1"/>
</dbReference>
<evidence type="ECO:0000313" key="6">
    <source>
        <dbReference type="Proteomes" id="UP000030364"/>
    </source>
</evidence>
<gene>
    <name evidence="5" type="ORF">THFILI_02085</name>
</gene>
<reference evidence="5 6" key="1">
    <citation type="journal article" date="2015" name="Genome Announc.">
        <title>Draft Genome Sequence of the Thermophile Thermus filiformis ATCC 43280, Producer of Carotenoid-(Di)glucoside-Branched Fatty Acid (Di)esters and Source of Hyperthermostable Enzymes of Biotechnological Interest.</title>
        <authorList>
            <person name="Mandelli F."/>
            <person name="Oliveira Ramires B."/>
            <person name="Couger M.B."/>
            <person name="Paixao D.A."/>
            <person name="Camilo C.M."/>
            <person name="Polikarpov I."/>
            <person name="Prade R."/>
            <person name="Riano-Pachon D.M."/>
            <person name="Squina F.M."/>
        </authorList>
    </citation>
    <scope>NUCLEOTIDE SEQUENCE [LARGE SCALE GENOMIC DNA]</scope>
    <source>
        <strain evidence="5 6">ATCC 43280</strain>
    </source>
</reference>
<comment type="caution">
    <text evidence="5">The sequence shown here is derived from an EMBL/GenBank/DDBJ whole genome shotgun (WGS) entry which is preliminary data.</text>
</comment>
<comment type="similarity">
    <text evidence="1">Belongs to the glycosyl hydrolase 3 family.</text>
</comment>
<dbReference type="Gene3D" id="3.40.50.1700">
    <property type="entry name" value="Glycoside hydrolase family 3 C-terminal domain"/>
    <property type="match status" value="1"/>
</dbReference>
<dbReference type="RefSeq" id="WP_053043530.1">
    <property type="nucleotide sequence ID" value="NZ_JPSL02000036.1"/>
</dbReference>
<dbReference type="GO" id="GO:0005975">
    <property type="term" value="P:carbohydrate metabolic process"/>
    <property type="evidence" value="ECO:0007669"/>
    <property type="project" value="InterPro"/>
</dbReference>
<dbReference type="Gene3D" id="3.20.20.300">
    <property type="entry name" value="Glycoside hydrolase, family 3, N-terminal domain"/>
    <property type="match status" value="1"/>
</dbReference>